<comment type="caution">
    <text evidence="2">The sequence shown here is derived from an EMBL/GenBank/DDBJ whole genome shotgun (WGS) entry which is preliminary data.</text>
</comment>
<accession>A0AAW2G6R2</accession>
<keyword evidence="1" id="KW-0812">Transmembrane</keyword>
<gene>
    <name evidence="2" type="ORF">PUN28_007532</name>
</gene>
<protein>
    <submittedName>
        <fullName evidence="2">Uncharacterized protein</fullName>
    </submittedName>
</protein>
<sequence>MVVIAKFSISLIFNIFSIVSKCSFFLAAFSSPLYQFFHVKNLSVVLKIKSKLIFG</sequence>
<keyword evidence="1" id="KW-1133">Transmembrane helix</keyword>
<keyword evidence="3" id="KW-1185">Reference proteome</keyword>
<dbReference type="AlphaFoldDB" id="A0AAW2G6R2"/>
<feature type="transmembrane region" description="Helical" evidence="1">
    <location>
        <begin position="12"/>
        <end position="34"/>
    </location>
</feature>
<keyword evidence="1" id="KW-0472">Membrane</keyword>
<reference evidence="2 3" key="1">
    <citation type="submission" date="2023-03" db="EMBL/GenBank/DDBJ databases">
        <title>High recombination rates correlate with genetic variation in Cardiocondyla obscurior ants.</title>
        <authorList>
            <person name="Errbii M."/>
        </authorList>
    </citation>
    <scope>NUCLEOTIDE SEQUENCE [LARGE SCALE GENOMIC DNA]</scope>
    <source>
        <strain evidence="2">Alpha-2009</strain>
        <tissue evidence="2">Whole body</tissue>
    </source>
</reference>
<proteinExistence type="predicted"/>
<dbReference type="EMBL" id="JADYXP020000006">
    <property type="protein sequence ID" value="KAL0122929.1"/>
    <property type="molecule type" value="Genomic_DNA"/>
</dbReference>
<organism evidence="2 3">
    <name type="scientific">Cardiocondyla obscurior</name>
    <dbReference type="NCBI Taxonomy" id="286306"/>
    <lineage>
        <taxon>Eukaryota</taxon>
        <taxon>Metazoa</taxon>
        <taxon>Ecdysozoa</taxon>
        <taxon>Arthropoda</taxon>
        <taxon>Hexapoda</taxon>
        <taxon>Insecta</taxon>
        <taxon>Pterygota</taxon>
        <taxon>Neoptera</taxon>
        <taxon>Endopterygota</taxon>
        <taxon>Hymenoptera</taxon>
        <taxon>Apocrita</taxon>
        <taxon>Aculeata</taxon>
        <taxon>Formicoidea</taxon>
        <taxon>Formicidae</taxon>
        <taxon>Myrmicinae</taxon>
        <taxon>Cardiocondyla</taxon>
    </lineage>
</organism>
<evidence type="ECO:0000256" key="1">
    <source>
        <dbReference type="SAM" id="Phobius"/>
    </source>
</evidence>
<evidence type="ECO:0000313" key="2">
    <source>
        <dbReference type="EMBL" id="KAL0122929.1"/>
    </source>
</evidence>
<dbReference type="Proteomes" id="UP001430953">
    <property type="component" value="Unassembled WGS sequence"/>
</dbReference>
<evidence type="ECO:0000313" key="3">
    <source>
        <dbReference type="Proteomes" id="UP001430953"/>
    </source>
</evidence>
<name>A0AAW2G6R2_9HYME</name>